<reference evidence="2 3" key="1">
    <citation type="journal article" date="2016" name="Nat. Commun.">
        <title>Thousands of microbial genomes shed light on interconnected biogeochemical processes in an aquifer system.</title>
        <authorList>
            <person name="Anantharaman K."/>
            <person name="Brown C.T."/>
            <person name="Hug L.A."/>
            <person name="Sharon I."/>
            <person name="Castelle C.J."/>
            <person name="Probst A.J."/>
            <person name="Thomas B.C."/>
            <person name="Singh A."/>
            <person name="Wilkins M.J."/>
            <person name="Karaoz U."/>
            <person name="Brodie E.L."/>
            <person name="Williams K.H."/>
            <person name="Hubbard S.S."/>
            <person name="Banfield J.F."/>
        </authorList>
    </citation>
    <scope>NUCLEOTIDE SEQUENCE [LARGE SCALE GENOMIC DNA]</scope>
</reference>
<feature type="transmembrane region" description="Helical" evidence="1">
    <location>
        <begin position="29"/>
        <end position="48"/>
    </location>
</feature>
<dbReference type="EMBL" id="MEZY01000051">
    <property type="protein sequence ID" value="OGD62313.1"/>
    <property type="molecule type" value="Genomic_DNA"/>
</dbReference>
<name>A0A1F5E4L8_9BACT</name>
<dbReference type="InterPro" id="IPR023296">
    <property type="entry name" value="Glyco_hydro_beta-prop_sf"/>
</dbReference>
<organism evidence="2 3">
    <name type="scientific">Candidatus Berkelbacteria bacterium RIFOXYA2_FULL_43_10</name>
    <dbReference type="NCBI Taxonomy" id="1797472"/>
    <lineage>
        <taxon>Bacteria</taxon>
        <taxon>Candidatus Berkelbacteria</taxon>
    </lineage>
</organism>
<evidence type="ECO:0008006" key="4">
    <source>
        <dbReference type="Google" id="ProtNLM"/>
    </source>
</evidence>
<evidence type="ECO:0000313" key="2">
    <source>
        <dbReference type="EMBL" id="OGD62313.1"/>
    </source>
</evidence>
<dbReference type="SUPFAM" id="SSF75005">
    <property type="entry name" value="Arabinanase/levansucrase/invertase"/>
    <property type="match status" value="2"/>
</dbReference>
<dbReference type="AlphaFoldDB" id="A0A1F5E4L8"/>
<protein>
    <recommendedName>
        <fullName evidence="4">Glycosyl hydrolase family 32 N-terminal domain-containing protein</fullName>
    </recommendedName>
</protein>
<accession>A0A1F5E4L8</accession>
<evidence type="ECO:0000313" key="3">
    <source>
        <dbReference type="Proteomes" id="UP000178583"/>
    </source>
</evidence>
<dbReference type="Gene3D" id="2.115.10.20">
    <property type="entry name" value="Glycosyl hydrolase domain, family 43"/>
    <property type="match status" value="2"/>
</dbReference>
<comment type="caution">
    <text evidence="2">The sequence shown here is derived from an EMBL/GenBank/DDBJ whole genome shotgun (WGS) entry which is preliminary data.</text>
</comment>
<keyword evidence="1" id="KW-1133">Transmembrane helix</keyword>
<sequence>MLNEVKSASGGKEANQTTGAMEAPKKSKLWLWIVLLLIVAAVAVAFVLRDKKTADKDTTETTKSENSTTSKETAKWKEGGVAIAGKYADAEVVDLGNGNYRIYYSAEPETPNFNGQIYTATSTDGVTWTAGVEIKQGATFPDVVKLPDNRWRMYYQQNQVIKSAISADGLSFTDEPGTRIDKTETGFTIDNMAASSTALLSDGTFLMVYRGLINVLYSTTEKLPNQTTQLFFYATSTDGLTWQKKGLALDSRNETLLGFSDGAELVQWDDDKIRLYFWSYKGVYHTTYENGLFVSTPTFDFTNSTNPNVAFSENPPGDPTLMKINNIWYMYYGQHTKGIYYATLQ</sequence>
<dbReference type="Proteomes" id="UP000178583">
    <property type="component" value="Unassembled WGS sequence"/>
</dbReference>
<dbReference type="STRING" id="1797472.A2215_03710"/>
<proteinExistence type="predicted"/>
<keyword evidence="1" id="KW-0812">Transmembrane</keyword>
<gene>
    <name evidence="2" type="ORF">A2215_03710</name>
</gene>
<evidence type="ECO:0000256" key="1">
    <source>
        <dbReference type="SAM" id="Phobius"/>
    </source>
</evidence>
<keyword evidence="1" id="KW-0472">Membrane</keyword>